<dbReference type="SUPFAM" id="SSF53335">
    <property type="entry name" value="S-adenosyl-L-methionine-dependent methyltransferases"/>
    <property type="match status" value="1"/>
</dbReference>
<dbReference type="GO" id="GO:0000049">
    <property type="term" value="F:tRNA binding"/>
    <property type="evidence" value="ECO:0007669"/>
    <property type="project" value="UniProtKB-UniRule"/>
</dbReference>
<dbReference type="EMBL" id="CM026421">
    <property type="protein sequence ID" value="KAG0591551.1"/>
    <property type="molecule type" value="Genomic_DNA"/>
</dbReference>
<proteinExistence type="inferred from homology"/>
<dbReference type="Proteomes" id="UP000822688">
    <property type="component" value="Chromosome 1"/>
</dbReference>
<sequence>MWYLCYFLHRLLDYRLPEIEALAKLHGYSDGQKVGQGLQWKQAPDHHPDSPFYYVNLPNEDIARKVATQSLLLKGMYEVWGEGCTHEELKEAVDNYAEERKEPYLAENTTFKIVIDCFGKVLTFDEQTARIQSVSYVPFKGQVQLKKPQHKFWLIDIDAQAQQNGLPPLAAKCMYFAREIGCSDRSVISKYELSRRKYLGPTAMDAEIALLMAHQALVKPGKLVYDPFVGTGSILVAAAHYGALTMGADIDIRVVRDGRGPNCNVWSNFKQYNLGEPLGLIRADNNSPPWRSDVREMFDAIICDPPYGVRAGGRKSGGRKMLNGQRDAYVIPEEMKKDHIPSTAPYTLVECVHDLFDMAARLLVMGGRLVYFFPAAREDCSESHFPKHPCFTLIANSEQILSTRWSRCLITMEKTAKYTEEMAKDAHQKHIDFKENHTQFLEDNKERGSLHSLVFRPADALVGEAQNLLAAAVGTSHLPPEVRAKYRGKYV</sequence>
<organism evidence="13 14">
    <name type="scientific">Ceratodon purpureus</name>
    <name type="common">Fire moss</name>
    <name type="synonym">Dicranum purpureum</name>
    <dbReference type="NCBI Taxonomy" id="3225"/>
    <lineage>
        <taxon>Eukaryota</taxon>
        <taxon>Viridiplantae</taxon>
        <taxon>Streptophyta</taxon>
        <taxon>Embryophyta</taxon>
        <taxon>Bryophyta</taxon>
        <taxon>Bryophytina</taxon>
        <taxon>Bryopsida</taxon>
        <taxon>Dicranidae</taxon>
        <taxon>Pseudoditrichales</taxon>
        <taxon>Ditrichaceae</taxon>
        <taxon>Ceratodon</taxon>
    </lineage>
</organism>
<feature type="domain" description="Ribosomal RNA large subunit methyltransferase K/L-like methyltransferase" evidence="11">
    <location>
        <begin position="195"/>
        <end position="316"/>
    </location>
</feature>
<dbReference type="PROSITE" id="PS51627">
    <property type="entry name" value="SAM_MT_TRM11"/>
    <property type="match status" value="1"/>
</dbReference>
<evidence type="ECO:0000256" key="6">
    <source>
        <dbReference type="ARBA" id="ARBA00022691"/>
    </source>
</evidence>
<keyword evidence="7 10" id="KW-0819">tRNA processing</keyword>
<evidence type="ECO:0000256" key="8">
    <source>
        <dbReference type="ARBA" id="ARBA00022884"/>
    </source>
</evidence>
<keyword evidence="5 10" id="KW-0808">Transferase</keyword>
<evidence type="ECO:0000313" key="13">
    <source>
        <dbReference type="EMBL" id="KAG0591551.1"/>
    </source>
</evidence>
<dbReference type="PROSITE" id="PS00092">
    <property type="entry name" value="N6_MTASE"/>
    <property type="match status" value="1"/>
</dbReference>
<dbReference type="InterPro" id="IPR059073">
    <property type="entry name" value="TRMT11_N"/>
</dbReference>
<dbReference type="EC" id="2.1.1.214" evidence="9"/>
<evidence type="ECO:0000259" key="12">
    <source>
        <dbReference type="Pfam" id="PF25904"/>
    </source>
</evidence>
<evidence type="ECO:0000256" key="9">
    <source>
        <dbReference type="ARBA" id="ARBA00066937"/>
    </source>
</evidence>
<dbReference type="AlphaFoldDB" id="A0A8T0J9Z0"/>
<evidence type="ECO:0000256" key="5">
    <source>
        <dbReference type="ARBA" id="ARBA00022679"/>
    </source>
</evidence>
<comment type="subcellular location">
    <subcellularLocation>
        <location evidence="1">Cytoplasm</location>
    </subcellularLocation>
</comment>
<keyword evidence="6 10" id="KW-0949">S-adenosyl-L-methionine</keyword>
<name>A0A8T0J9Z0_CERPU</name>
<evidence type="ECO:0000256" key="2">
    <source>
        <dbReference type="ARBA" id="ARBA00022490"/>
    </source>
</evidence>
<dbReference type="GO" id="GO:0008033">
    <property type="term" value="P:tRNA processing"/>
    <property type="evidence" value="ECO:0007669"/>
    <property type="project" value="UniProtKB-UniRule"/>
</dbReference>
<dbReference type="PANTHER" id="PTHR13370:SF3">
    <property type="entry name" value="TRNA (GUANINE(10)-N2)-METHYLTRANSFERASE HOMOLOG"/>
    <property type="match status" value="1"/>
</dbReference>
<feature type="domain" description="tRNA (guanine(10)-N(2))-methyltransferase TRMT11 N-terminal" evidence="12">
    <location>
        <begin position="2"/>
        <end position="185"/>
    </location>
</feature>
<evidence type="ECO:0000256" key="7">
    <source>
        <dbReference type="ARBA" id="ARBA00022694"/>
    </source>
</evidence>
<dbReference type="Pfam" id="PF01170">
    <property type="entry name" value="UPF0020"/>
    <property type="match status" value="1"/>
</dbReference>
<dbReference type="InterPro" id="IPR002052">
    <property type="entry name" value="DNA_methylase_N6_adenine_CS"/>
</dbReference>
<dbReference type="GO" id="GO:0032259">
    <property type="term" value="P:methylation"/>
    <property type="evidence" value="ECO:0007669"/>
    <property type="project" value="UniProtKB-UniRule"/>
</dbReference>
<keyword evidence="4 10" id="KW-0489">Methyltransferase</keyword>
<dbReference type="PIRSF" id="PIRSF017259">
    <property type="entry name" value="tRNA_mtfrase_TRM11"/>
    <property type="match status" value="1"/>
</dbReference>
<dbReference type="GO" id="GO:0005737">
    <property type="term" value="C:cytoplasm"/>
    <property type="evidence" value="ECO:0007669"/>
    <property type="project" value="UniProtKB-SubCell"/>
</dbReference>
<evidence type="ECO:0000256" key="1">
    <source>
        <dbReference type="ARBA" id="ARBA00004496"/>
    </source>
</evidence>
<evidence type="ECO:0000256" key="4">
    <source>
        <dbReference type="ARBA" id="ARBA00022603"/>
    </source>
</evidence>
<keyword evidence="2" id="KW-0963">Cytoplasm</keyword>
<dbReference type="PANTHER" id="PTHR13370">
    <property type="entry name" value="RNA METHYLASE-RELATED"/>
    <property type="match status" value="1"/>
</dbReference>
<evidence type="ECO:0000256" key="3">
    <source>
        <dbReference type="ARBA" id="ARBA00022555"/>
    </source>
</evidence>
<protein>
    <recommendedName>
        <fullName evidence="9">tRNA (guanine(10)-N(2))-methyltransferase</fullName>
        <ecNumber evidence="9">2.1.1.214</ecNumber>
    </recommendedName>
</protein>
<evidence type="ECO:0000259" key="11">
    <source>
        <dbReference type="Pfam" id="PF01170"/>
    </source>
</evidence>
<dbReference type="FunFam" id="3.40.50.150:FF:000213">
    <property type="entry name" value="Methyltransferases,nucleic acid binding"/>
    <property type="match status" value="1"/>
</dbReference>
<accession>A0A8T0J9Z0</accession>
<dbReference type="InterPro" id="IPR016691">
    <property type="entry name" value="TRMT11"/>
</dbReference>
<dbReference type="Pfam" id="PF25904">
    <property type="entry name" value="Tmrp11_N"/>
    <property type="match status" value="1"/>
</dbReference>
<keyword evidence="3 10" id="KW-0820">tRNA-binding</keyword>
<comment type="similarity">
    <text evidence="10">Belongs to the class I-like SAM-binding methyltransferase superfamily. TRM11 methyltransferase family.</text>
</comment>
<dbReference type="InterPro" id="IPR000241">
    <property type="entry name" value="RlmKL-like_Mtase"/>
</dbReference>
<comment type="caution">
    <text evidence="13">The sequence shown here is derived from an EMBL/GenBank/DDBJ whole genome shotgun (WGS) entry which is preliminary data.</text>
</comment>
<keyword evidence="8 10" id="KW-0694">RNA-binding</keyword>
<dbReference type="OrthoDB" id="296065at2759"/>
<dbReference type="GO" id="GO:0160102">
    <property type="term" value="F:tRNA (guanine(10)-N2)-methyltransferase activity"/>
    <property type="evidence" value="ECO:0007669"/>
    <property type="project" value="UniProtKB-EC"/>
</dbReference>
<evidence type="ECO:0000313" key="14">
    <source>
        <dbReference type="Proteomes" id="UP000822688"/>
    </source>
</evidence>
<evidence type="ECO:0000256" key="10">
    <source>
        <dbReference type="PROSITE-ProRule" id="PRU00959"/>
    </source>
</evidence>
<dbReference type="InterPro" id="IPR029063">
    <property type="entry name" value="SAM-dependent_MTases_sf"/>
</dbReference>
<dbReference type="GO" id="GO:0043527">
    <property type="term" value="C:tRNA methyltransferase complex"/>
    <property type="evidence" value="ECO:0007669"/>
    <property type="project" value="UniProtKB-ARBA"/>
</dbReference>
<gene>
    <name evidence="13" type="ORF">KC19_1G182900</name>
</gene>
<reference evidence="13" key="1">
    <citation type="submission" date="2020-06" db="EMBL/GenBank/DDBJ databases">
        <title>WGS assembly of Ceratodon purpureus strain R40.</title>
        <authorList>
            <person name="Carey S.B."/>
            <person name="Jenkins J."/>
            <person name="Shu S."/>
            <person name="Lovell J.T."/>
            <person name="Sreedasyam A."/>
            <person name="Maumus F."/>
            <person name="Tiley G.P."/>
            <person name="Fernandez-Pozo N."/>
            <person name="Barry K."/>
            <person name="Chen C."/>
            <person name="Wang M."/>
            <person name="Lipzen A."/>
            <person name="Daum C."/>
            <person name="Saski C.A."/>
            <person name="Payton A.C."/>
            <person name="Mcbreen J.C."/>
            <person name="Conrad R.E."/>
            <person name="Kollar L.M."/>
            <person name="Olsson S."/>
            <person name="Huttunen S."/>
            <person name="Landis J.B."/>
            <person name="Wickett N.J."/>
            <person name="Johnson M.G."/>
            <person name="Rensing S.A."/>
            <person name="Grimwood J."/>
            <person name="Schmutz J."/>
            <person name="Mcdaniel S.F."/>
        </authorList>
    </citation>
    <scope>NUCLEOTIDE SEQUENCE</scope>
    <source>
        <strain evidence="13">R40</strain>
    </source>
</reference>
<keyword evidence="14" id="KW-1185">Reference proteome</keyword>
<dbReference type="Gene3D" id="3.40.50.150">
    <property type="entry name" value="Vaccinia Virus protein VP39"/>
    <property type="match status" value="1"/>
</dbReference>